<proteinExistence type="predicted"/>
<evidence type="ECO:0000313" key="2">
    <source>
        <dbReference type="WBParaSite" id="PgR057_g026_t01"/>
    </source>
</evidence>
<sequence length="56" mass="6654">MTIRFEPVALFFSENFLPIHFSRALSCLSIVDEELIDSRWSIRRIEVFHFIAISPR</sequence>
<accession>A0A915BSK0</accession>
<organism evidence="1 2">
    <name type="scientific">Parascaris univalens</name>
    <name type="common">Nematode worm</name>
    <dbReference type="NCBI Taxonomy" id="6257"/>
    <lineage>
        <taxon>Eukaryota</taxon>
        <taxon>Metazoa</taxon>
        <taxon>Ecdysozoa</taxon>
        <taxon>Nematoda</taxon>
        <taxon>Chromadorea</taxon>
        <taxon>Rhabditida</taxon>
        <taxon>Spirurina</taxon>
        <taxon>Ascaridomorpha</taxon>
        <taxon>Ascaridoidea</taxon>
        <taxon>Ascarididae</taxon>
        <taxon>Parascaris</taxon>
    </lineage>
</organism>
<protein>
    <submittedName>
        <fullName evidence="2">Cardiolipin synthase</fullName>
    </submittedName>
</protein>
<reference evidence="2" key="1">
    <citation type="submission" date="2022-11" db="UniProtKB">
        <authorList>
            <consortium name="WormBaseParasite"/>
        </authorList>
    </citation>
    <scope>IDENTIFICATION</scope>
</reference>
<dbReference type="WBParaSite" id="PgR057_g026_t01">
    <property type="protein sequence ID" value="PgR057_g026_t01"/>
    <property type="gene ID" value="PgR057_g026"/>
</dbReference>
<dbReference type="Proteomes" id="UP000887569">
    <property type="component" value="Unplaced"/>
</dbReference>
<dbReference type="AlphaFoldDB" id="A0A915BSK0"/>
<keyword evidence="1" id="KW-1185">Reference proteome</keyword>
<name>A0A915BSK0_PARUN</name>
<evidence type="ECO:0000313" key="1">
    <source>
        <dbReference type="Proteomes" id="UP000887569"/>
    </source>
</evidence>